<evidence type="ECO:0008006" key="4">
    <source>
        <dbReference type="Google" id="ProtNLM"/>
    </source>
</evidence>
<keyword evidence="3" id="KW-1185">Reference proteome</keyword>
<dbReference type="SUPFAM" id="SSF48452">
    <property type="entry name" value="TPR-like"/>
    <property type="match status" value="1"/>
</dbReference>
<evidence type="ECO:0000256" key="1">
    <source>
        <dbReference type="SAM" id="MobiDB-lite"/>
    </source>
</evidence>
<evidence type="ECO:0000313" key="3">
    <source>
        <dbReference type="Proteomes" id="UP001177023"/>
    </source>
</evidence>
<gene>
    <name evidence="2" type="ORF">MSPICULIGERA_LOCUS16582</name>
</gene>
<feature type="region of interest" description="Disordered" evidence="1">
    <location>
        <begin position="224"/>
        <end position="244"/>
    </location>
</feature>
<dbReference type="PANTHER" id="PTHR46014">
    <property type="entry name" value="TETRATRICOPEPTIDE REPEAT PROTEIN 1"/>
    <property type="match status" value="1"/>
</dbReference>
<evidence type="ECO:0000313" key="2">
    <source>
        <dbReference type="EMBL" id="CAJ0578324.1"/>
    </source>
</evidence>
<dbReference type="AlphaFoldDB" id="A0AA36D2D6"/>
<dbReference type="InterPro" id="IPR052769">
    <property type="entry name" value="TPR_domain_protein"/>
</dbReference>
<dbReference type="Proteomes" id="UP001177023">
    <property type="component" value="Unassembled WGS sequence"/>
</dbReference>
<dbReference type="SMART" id="SM00028">
    <property type="entry name" value="TPR"/>
    <property type="match status" value="2"/>
</dbReference>
<dbReference type="EMBL" id="CATQJA010002653">
    <property type="protein sequence ID" value="CAJ0578324.1"/>
    <property type="molecule type" value="Genomic_DNA"/>
</dbReference>
<dbReference type="InterPro" id="IPR011990">
    <property type="entry name" value="TPR-like_helical_dom_sf"/>
</dbReference>
<protein>
    <recommendedName>
        <fullName evidence="4">Tetratricopeptide repeat protein 1</fullName>
    </recommendedName>
</protein>
<sequence length="244" mass="27429">MAVIEEIVDDEQCDDVEVFLQQAEQIKTQGNAHFGKGEWQEAKEQYQKGIDMINSRFPIDEPETSEPIDEPKVEEEKSAETEEAPQESQTAPEIPPKIAALKATLFSNMAACYIKMEQWEPAVTVATSAINAGPSNEKPLERRAFAYSKMDGKLHASLEDYEVLRKKFPNNRHYAERSTEVRKLLEVENERLKADVINKLKGLGDFCLRPFGLSTDSFELTPNSEGGYSIGMKQAPPRTADDSQ</sequence>
<dbReference type="PANTHER" id="PTHR46014:SF1">
    <property type="entry name" value="TETRATRICOPEPTIDE REPEAT PROTEIN 1"/>
    <property type="match status" value="1"/>
</dbReference>
<proteinExistence type="predicted"/>
<name>A0AA36D2D6_9BILA</name>
<feature type="non-terminal residue" evidence="2">
    <location>
        <position position="1"/>
    </location>
</feature>
<feature type="compositionally biased region" description="Basic and acidic residues" evidence="1">
    <location>
        <begin position="69"/>
        <end position="80"/>
    </location>
</feature>
<feature type="region of interest" description="Disordered" evidence="1">
    <location>
        <begin position="56"/>
        <end position="96"/>
    </location>
</feature>
<dbReference type="InterPro" id="IPR019734">
    <property type="entry name" value="TPR_rpt"/>
</dbReference>
<dbReference type="Gene3D" id="1.25.40.10">
    <property type="entry name" value="Tetratricopeptide repeat domain"/>
    <property type="match status" value="1"/>
</dbReference>
<comment type="caution">
    <text evidence="2">The sequence shown here is derived from an EMBL/GenBank/DDBJ whole genome shotgun (WGS) entry which is preliminary data.</text>
</comment>
<organism evidence="2 3">
    <name type="scientific">Mesorhabditis spiculigera</name>
    <dbReference type="NCBI Taxonomy" id="96644"/>
    <lineage>
        <taxon>Eukaryota</taxon>
        <taxon>Metazoa</taxon>
        <taxon>Ecdysozoa</taxon>
        <taxon>Nematoda</taxon>
        <taxon>Chromadorea</taxon>
        <taxon>Rhabditida</taxon>
        <taxon>Rhabditina</taxon>
        <taxon>Rhabditomorpha</taxon>
        <taxon>Rhabditoidea</taxon>
        <taxon>Rhabditidae</taxon>
        <taxon>Mesorhabditinae</taxon>
        <taxon>Mesorhabditis</taxon>
    </lineage>
</organism>
<reference evidence="2" key="1">
    <citation type="submission" date="2023-06" db="EMBL/GenBank/DDBJ databases">
        <authorList>
            <person name="Delattre M."/>
        </authorList>
    </citation>
    <scope>NUCLEOTIDE SEQUENCE</scope>
    <source>
        <strain evidence="2">AF72</strain>
    </source>
</reference>
<accession>A0AA36D2D6</accession>